<keyword evidence="1" id="KW-1133">Transmembrane helix</keyword>
<feature type="transmembrane region" description="Helical" evidence="1">
    <location>
        <begin position="272"/>
        <end position="295"/>
    </location>
</feature>
<feature type="transmembrane region" description="Helical" evidence="1">
    <location>
        <begin position="78"/>
        <end position="99"/>
    </location>
</feature>
<dbReference type="GeneID" id="116303327"/>
<dbReference type="OrthoDB" id="5977655at2759"/>
<evidence type="ECO:0000313" key="3">
    <source>
        <dbReference type="RefSeq" id="XP_031568713.1"/>
    </source>
</evidence>
<protein>
    <submittedName>
        <fullName evidence="3">Uncharacterized protein LOC116303327</fullName>
    </submittedName>
</protein>
<keyword evidence="2" id="KW-1185">Reference proteome</keyword>
<reference evidence="3" key="1">
    <citation type="submission" date="2025-08" db="UniProtKB">
        <authorList>
            <consortium name="RefSeq"/>
        </authorList>
    </citation>
    <scope>IDENTIFICATION</scope>
</reference>
<evidence type="ECO:0000256" key="1">
    <source>
        <dbReference type="SAM" id="Phobius"/>
    </source>
</evidence>
<proteinExistence type="predicted"/>
<keyword evidence="1" id="KW-0472">Membrane</keyword>
<evidence type="ECO:0000313" key="2">
    <source>
        <dbReference type="Proteomes" id="UP000515163"/>
    </source>
</evidence>
<feature type="transmembrane region" description="Helical" evidence="1">
    <location>
        <begin position="238"/>
        <end position="260"/>
    </location>
</feature>
<feature type="transmembrane region" description="Helical" evidence="1">
    <location>
        <begin position="114"/>
        <end position="134"/>
    </location>
</feature>
<feature type="transmembrane region" description="Helical" evidence="1">
    <location>
        <begin position="39"/>
        <end position="58"/>
    </location>
</feature>
<feature type="transmembrane region" description="Helical" evidence="1">
    <location>
        <begin position="175"/>
        <end position="194"/>
    </location>
</feature>
<dbReference type="InParanoid" id="A0A6P8IR12"/>
<name>A0A6P8IR12_ACTTE</name>
<keyword evidence="1" id="KW-0812">Transmembrane</keyword>
<dbReference type="Proteomes" id="UP000515163">
    <property type="component" value="Unplaced"/>
</dbReference>
<dbReference type="KEGG" id="aten:116303327"/>
<organism evidence="2 3">
    <name type="scientific">Actinia tenebrosa</name>
    <name type="common">Australian red waratah sea anemone</name>
    <dbReference type="NCBI Taxonomy" id="6105"/>
    <lineage>
        <taxon>Eukaryota</taxon>
        <taxon>Metazoa</taxon>
        <taxon>Cnidaria</taxon>
        <taxon>Anthozoa</taxon>
        <taxon>Hexacorallia</taxon>
        <taxon>Actiniaria</taxon>
        <taxon>Actiniidae</taxon>
        <taxon>Actinia</taxon>
    </lineage>
</organism>
<gene>
    <name evidence="3" type="primary">LOC116303327</name>
</gene>
<sequence length="324" mass="37270">MYKLCHLSTKNISSLTFYLLNTTSTDNSAKENTLCNINAGINFALFGICTISLILTCWKFNSITVLNIRVRPTAISNILWIFYFSILGIRSMILGIAYIDNGHILEENTVIPKILFPTENVFKILEVLFLSWALEYQRKHRSRGFIQDELEQFNDRTDESSKSFRLSKKVLKTTYNIFTAQAVLCLASLAVFLLENKKDKIEYLYWTFHGCVWSLCISCIVLMFVIVLHRTIDEGPSILTKVFLFFGVVLTLPADIPLFIWKQCMFQGLLLPGPVCYITAQALLIIAVVVFMAVLMREFHRLKEEAQWNVIDQAESYYNITESM</sequence>
<dbReference type="AlphaFoldDB" id="A0A6P8IR12"/>
<accession>A0A6P8IR12</accession>
<dbReference type="RefSeq" id="XP_031568713.1">
    <property type="nucleotide sequence ID" value="XM_031712853.1"/>
</dbReference>
<feature type="transmembrane region" description="Helical" evidence="1">
    <location>
        <begin position="206"/>
        <end position="226"/>
    </location>
</feature>